<keyword evidence="11" id="KW-0378">Hydrolase</keyword>
<dbReference type="GO" id="GO:0046872">
    <property type="term" value="F:metal ion binding"/>
    <property type="evidence" value="ECO:0007669"/>
    <property type="project" value="UniProtKB-KW"/>
</dbReference>
<evidence type="ECO:0000256" key="8">
    <source>
        <dbReference type="ARBA" id="ARBA00022670"/>
    </source>
</evidence>
<dbReference type="Pfam" id="PF04389">
    <property type="entry name" value="Peptidase_M28"/>
    <property type="match status" value="1"/>
</dbReference>
<comment type="subcellular location">
    <subcellularLocation>
        <location evidence="1">Endoplasmic reticulum</location>
    </subcellularLocation>
    <subcellularLocation>
        <location evidence="3">Golgi apparatus</location>
    </subcellularLocation>
    <subcellularLocation>
        <location evidence="2">Lysosome</location>
    </subcellularLocation>
    <subcellularLocation>
        <location evidence="4">Secreted</location>
    </subcellularLocation>
</comment>
<evidence type="ECO:0000256" key="21">
    <source>
        <dbReference type="SAM" id="MobiDB-lite"/>
    </source>
</evidence>
<keyword evidence="6" id="KW-0964">Secreted</keyword>
<evidence type="ECO:0000256" key="18">
    <source>
        <dbReference type="ARBA" id="ARBA00023228"/>
    </source>
</evidence>
<evidence type="ECO:0000256" key="1">
    <source>
        <dbReference type="ARBA" id="ARBA00004240"/>
    </source>
</evidence>
<dbReference type="AlphaFoldDB" id="A0A381QKW4"/>
<evidence type="ECO:0000256" key="9">
    <source>
        <dbReference type="ARBA" id="ARBA00022723"/>
    </source>
</evidence>
<dbReference type="GO" id="GO:0005764">
    <property type="term" value="C:lysosome"/>
    <property type="evidence" value="ECO:0007669"/>
    <property type="project" value="UniProtKB-SubCell"/>
</dbReference>
<evidence type="ECO:0000259" key="22">
    <source>
        <dbReference type="Pfam" id="PF04389"/>
    </source>
</evidence>
<dbReference type="SUPFAM" id="SSF53187">
    <property type="entry name" value="Zn-dependent exopeptidases"/>
    <property type="match status" value="1"/>
</dbReference>
<keyword evidence="16" id="KW-0865">Zymogen</keyword>
<evidence type="ECO:0000256" key="10">
    <source>
        <dbReference type="ARBA" id="ARBA00022729"/>
    </source>
</evidence>
<feature type="domain" description="Peptidase M28" evidence="22">
    <location>
        <begin position="334"/>
        <end position="533"/>
    </location>
</feature>
<dbReference type="PANTHER" id="PTHR12053">
    <property type="entry name" value="PROTEASE FAMILY M28 PLASMA GLUTAMATE CARBOXYPEPTIDASE-RELATED"/>
    <property type="match status" value="1"/>
</dbReference>
<dbReference type="InterPro" id="IPR007484">
    <property type="entry name" value="Peptidase_M28"/>
</dbReference>
<organism evidence="23">
    <name type="scientific">marine metagenome</name>
    <dbReference type="NCBI Taxonomy" id="408172"/>
    <lineage>
        <taxon>unclassified sequences</taxon>
        <taxon>metagenomes</taxon>
        <taxon>ecological metagenomes</taxon>
    </lineage>
</organism>
<evidence type="ECO:0000256" key="17">
    <source>
        <dbReference type="ARBA" id="ARBA00023180"/>
    </source>
</evidence>
<dbReference type="PANTHER" id="PTHR12053:SF3">
    <property type="entry name" value="CARBOXYPEPTIDASE Q"/>
    <property type="match status" value="1"/>
</dbReference>
<dbReference type="GO" id="GO:0006508">
    <property type="term" value="P:proteolysis"/>
    <property type="evidence" value="ECO:0007669"/>
    <property type="project" value="UniProtKB-KW"/>
</dbReference>
<evidence type="ECO:0000256" key="14">
    <source>
        <dbReference type="ARBA" id="ARBA00023034"/>
    </source>
</evidence>
<evidence type="ECO:0000256" key="2">
    <source>
        <dbReference type="ARBA" id="ARBA00004371"/>
    </source>
</evidence>
<evidence type="ECO:0000256" key="4">
    <source>
        <dbReference type="ARBA" id="ARBA00004613"/>
    </source>
</evidence>
<keyword evidence="7" id="KW-0121">Carboxypeptidase</keyword>
<dbReference type="GO" id="GO:0005794">
    <property type="term" value="C:Golgi apparatus"/>
    <property type="evidence" value="ECO:0007669"/>
    <property type="project" value="UniProtKB-SubCell"/>
</dbReference>
<dbReference type="GO" id="GO:0005783">
    <property type="term" value="C:endoplasmic reticulum"/>
    <property type="evidence" value="ECO:0007669"/>
    <property type="project" value="UniProtKB-SubCell"/>
</dbReference>
<evidence type="ECO:0000256" key="6">
    <source>
        <dbReference type="ARBA" id="ARBA00022525"/>
    </source>
</evidence>
<feature type="region of interest" description="Disordered" evidence="21">
    <location>
        <begin position="251"/>
        <end position="270"/>
    </location>
</feature>
<dbReference type="GO" id="GO:0005576">
    <property type="term" value="C:extracellular region"/>
    <property type="evidence" value="ECO:0007669"/>
    <property type="project" value="UniProtKB-SubCell"/>
</dbReference>
<keyword evidence="18" id="KW-0458">Lysosome</keyword>
<evidence type="ECO:0000256" key="11">
    <source>
        <dbReference type="ARBA" id="ARBA00022801"/>
    </source>
</evidence>
<keyword evidence="8" id="KW-0645">Protease</keyword>
<dbReference type="Gene3D" id="3.40.630.10">
    <property type="entry name" value="Zn peptidases"/>
    <property type="match status" value="2"/>
</dbReference>
<evidence type="ECO:0000256" key="13">
    <source>
        <dbReference type="ARBA" id="ARBA00022833"/>
    </source>
</evidence>
<evidence type="ECO:0000313" key="23">
    <source>
        <dbReference type="EMBL" id="SUZ78657.1"/>
    </source>
</evidence>
<proteinExistence type="predicted"/>
<keyword evidence="17" id="KW-0325">Glycoprotein</keyword>
<accession>A0A381QKW4</accession>
<dbReference type="GO" id="GO:0004180">
    <property type="term" value="F:carboxypeptidase activity"/>
    <property type="evidence" value="ECO:0007669"/>
    <property type="project" value="UniProtKB-KW"/>
</dbReference>
<keyword evidence="13" id="KW-0862">Zinc</keyword>
<evidence type="ECO:0000256" key="7">
    <source>
        <dbReference type="ARBA" id="ARBA00022645"/>
    </source>
</evidence>
<keyword evidence="9" id="KW-0479">Metal-binding</keyword>
<keyword evidence="10" id="KW-0732">Signal</keyword>
<evidence type="ECO:0000256" key="15">
    <source>
        <dbReference type="ARBA" id="ARBA00023049"/>
    </source>
</evidence>
<keyword evidence="15" id="KW-0482">Metalloprotease</keyword>
<feature type="region of interest" description="Disordered" evidence="21">
    <location>
        <begin position="193"/>
        <end position="225"/>
    </location>
</feature>
<evidence type="ECO:0000256" key="20">
    <source>
        <dbReference type="ARBA" id="ARBA00033328"/>
    </source>
</evidence>
<protein>
    <recommendedName>
        <fullName evidence="5">Carboxypeptidase Q</fullName>
    </recommendedName>
    <alternativeName>
        <fullName evidence="20">Plasma glutamate carboxypeptidase</fullName>
    </alternativeName>
</protein>
<evidence type="ECO:0000256" key="5">
    <source>
        <dbReference type="ARBA" id="ARBA00014116"/>
    </source>
</evidence>
<feature type="compositionally biased region" description="Polar residues" evidence="21">
    <location>
        <begin position="253"/>
        <end position="268"/>
    </location>
</feature>
<reference evidence="23" key="1">
    <citation type="submission" date="2018-05" db="EMBL/GenBank/DDBJ databases">
        <authorList>
            <person name="Lanie J.A."/>
            <person name="Ng W.-L."/>
            <person name="Kazmierczak K.M."/>
            <person name="Andrzejewski T.M."/>
            <person name="Davidsen T.M."/>
            <person name="Wayne K.J."/>
            <person name="Tettelin H."/>
            <person name="Glass J.I."/>
            <person name="Rusch D."/>
            <person name="Podicherti R."/>
            <person name="Tsui H.-C.T."/>
            <person name="Winkler M.E."/>
        </authorList>
    </citation>
    <scope>NUCLEOTIDE SEQUENCE</scope>
</reference>
<evidence type="ECO:0000256" key="12">
    <source>
        <dbReference type="ARBA" id="ARBA00022824"/>
    </source>
</evidence>
<gene>
    <name evidence="23" type="ORF">METZ01_LOCUS31511</name>
</gene>
<sequence length="552" mass="60989">MQLILKSPVVILLSVLLLGVTALQESSSAFAAQQEDLDIETILQIRDEGLNRSQVMDHLSWLADVYGPRLTGSPQIEQAKDWTMAKFEEWGLEGIHEERFPFGQGWEIVRFNAHMVEPQVMPIIGYPRSWSSSTNGVVNAEVAYVTIETESDLDKYRGQLEGKIILMQPIRRVEMLDGDLVLRMTPALKEEARRTPVNAGGASGERGGRVAAGRRGRGGRGVANSDDRALSRSEIDAFLLEENAAVLIDRGSDSTTPAGGSNLSWATQRTDGGTLFPGGGGPRDENAGNVVPSATIAVEHYNRMMRILEKGVPVQMEVNIQTRFHAETEPNGFNIIAEIPGTDLADEIVMIGGHFDSTHGSVGATDNATGVSAMMETMRIFKELGIQPRRTVRIGLWGGEEQGLIGSRVYVGEHFASRDMSEIKADYDNFSVYFNIDNGTGRIHGVWLQGNLAVKPIFEQWMTMLDDLGMDTLGPRSVGGTDHGSFDSVGLPGFQFMQDRLEYNSRTHHSNMDFYDRVQEEDVIQMATIVAVFTYNAAMRDEKLPRKPRPQR</sequence>
<evidence type="ECO:0000256" key="19">
    <source>
        <dbReference type="ARBA" id="ARBA00025833"/>
    </source>
</evidence>
<dbReference type="GO" id="GO:0070573">
    <property type="term" value="F:metallodipeptidase activity"/>
    <property type="evidence" value="ECO:0007669"/>
    <property type="project" value="InterPro"/>
</dbReference>
<dbReference type="InterPro" id="IPR039866">
    <property type="entry name" value="CPQ"/>
</dbReference>
<keyword evidence="12" id="KW-0256">Endoplasmic reticulum</keyword>
<comment type="subunit">
    <text evidence="19">Homodimer. The monomeric form is inactive while the homodimer is active.</text>
</comment>
<evidence type="ECO:0000256" key="3">
    <source>
        <dbReference type="ARBA" id="ARBA00004555"/>
    </source>
</evidence>
<keyword evidence="14" id="KW-0333">Golgi apparatus</keyword>
<dbReference type="EMBL" id="UINC01001361">
    <property type="protein sequence ID" value="SUZ78657.1"/>
    <property type="molecule type" value="Genomic_DNA"/>
</dbReference>
<evidence type="ECO:0000256" key="16">
    <source>
        <dbReference type="ARBA" id="ARBA00023145"/>
    </source>
</evidence>
<name>A0A381QKW4_9ZZZZ</name>